<dbReference type="InterPro" id="IPR052575">
    <property type="entry name" value="SSU_processome_comp_20"/>
</dbReference>
<name>A0A9D4Y921_PEA</name>
<dbReference type="Pfam" id="PF20416">
    <property type="entry name" value="UTP20"/>
    <property type="match status" value="1"/>
</dbReference>
<dbReference type="Gramene" id="Psat02G0022900-T1">
    <property type="protein sequence ID" value="KAI5432840.1"/>
    <property type="gene ID" value="KIW84_020229"/>
</dbReference>
<dbReference type="InterPro" id="IPR046523">
    <property type="entry name" value="UTP20_dom"/>
</dbReference>
<proteinExistence type="predicted"/>
<dbReference type="InterPro" id="IPR016024">
    <property type="entry name" value="ARM-type_fold"/>
</dbReference>
<protein>
    <recommendedName>
        <fullName evidence="1">U3 small nucleolar RNA-associated protein 20 domain-containing protein</fullName>
    </recommendedName>
</protein>
<dbReference type="PANTHER" id="PTHR17695:SF11">
    <property type="entry name" value="SMALL SUBUNIT PROCESSOME COMPONENT 20 HOMOLOG"/>
    <property type="match status" value="1"/>
</dbReference>
<accession>A0A9D4Y921</accession>
<evidence type="ECO:0000313" key="3">
    <source>
        <dbReference type="Proteomes" id="UP001058974"/>
    </source>
</evidence>
<dbReference type="SUPFAM" id="SSF48371">
    <property type="entry name" value="ARM repeat"/>
    <property type="match status" value="1"/>
</dbReference>
<comment type="caution">
    <text evidence="2">The sequence shown here is derived from an EMBL/GenBank/DDBJ whole genome shotgun (WGS) entry which is preliminary data.</text>
</comment>
<evidence type="ECO:0000259" key="1">
    <source>
        <dbReference type="Pfam" id="PF20416"/>
    </source>
</evidence>
<gene>
    <name evidence="2" type="ORF">KIW84_020229</name>
</gene>
<dbReference type="EMBL" id="JAMSHJ010000002">
    <property type="protein sequence ID" value="KAI5432840.1"/>
    <property type="molecule type" value="Genomic_DNA"/>
</dbReference>
<dbReference type="Proteomes" id="UP001058974">
    <property type="component" value="Chromosome 2"/>
</dbReference>
<reference evidence="2 3" key="1">
    <citation type="journal article" date="2022" name="Nat. Genet.">
        <title>Improved pea reference genome and pan-genome highlight genomic features and evolutionary characteristics.</title>
        <authorList>
            <person name="Yang T."/>
            <person name="Liu R."/>
            <person name="Luo Y."/>
            <person name="Hu S."/>
            <person name="Wang D."/>
            <person name="Wang C."/>
            <person name="Pandey M.K."/>
            <person name="Ge S."/>
            <person name="Xu Q."/>
            <person name="Li N."/>
            <person name="Li G."/>
            <person name="Huang Y."/>
            <person name="Saxena R.K."/>
            <person name="Ji Y."/>
            <person name="Li M."/>
            <person name="Yan X."/>
            <person name="He Y."/>
            <person name="Liu Y."/>
            <person name="Wang X."/>
            <person name="Xiang C."/>
            <person name="Varshney R.K."/>
            <person name="Ding H."/>
            <person name="Gao S."/>
            <person name="Zong X."/>
        </authorList>
    </citation>
    <scope>NUCLEOTIDE SEQUENCE [LARGE SCALE GENOMIC DNA]</scope>
    <source>
        <strain evidence="2 3">cv. Zhongwan 6</strain>
    </source>
</reference>
<dbReference type="PANTHER" id="PTHR17695">
    <property type="entry name" value="SMALL SUBUNIT PROCESSOME COMPONENT 20 HOMOLOG"/>
    <property type="match status" value="1"/>
</dbReference>
<sequence>MPKVRKLKGLAPRKKAKLSHTEEPKKALVGVSDMGISDIVSSVNIRNFGVSDVNTDIQTCLYKVVLPKIQKLMDSDSEKVNVNISLAALKLLKLLPGDMMDTYLPTIVHRISNFLKSHLESIHDEARSALATCLKELGLEYLQFIVKVLRSTLKRGYELHVLGYTLNFILSKCLSSALSGKIDYCLGDLLSIIENDIFGAVAEQKEVEKIASKMKETKKKKSFESLKLVAQNVTFKNNALKLLAQVTAHLKKHVSQNVKGRLENMLHSIAAGIESNPFVD</sequence>
<dbReference type="GO" id="GO:0030686">
    <property type="term" value="C:90S preribosome"/>
    <property type="evidence" value="ECO:0007669"/>
    <property type="project" value="TreeGrafter"/>
</dbReference>
<dbReference type="InterPro" id="IPR011989">
    <property type="entry name" value="ARM-like"/>
</dbReference>
<organism evidence="2 3">
    <name type="scientific">Pisum sativum</name>
    <name type="common">Garden pea</name>
    <name type="synonym">Lathyrus oleraceus</name>
    <dbReference type="NCBI Taxonomy" id="3888"/>
    <lineage>
        <taxon>Eukaryota</taxon>
        <taxon>Viridiplantae</taxon>
        <taxon>Streptophyta</taxon>
        <taxon>Embryophyta</taxon>
        <taxon>Tracheophyta</taxon>
        <taxon>Spermatophyta</taxon>
        <taxon>Magnoliopsida</taxon>
        <taxon>eudicotyledons</taxon>
        <taxon>Gunneridae</taxon>
        <taxon>Pentapetalae</taxon>
        <taxon>rosids</taxon>
        <taxon>fabids</taxon>
        <taxon>Fabales</taxon>
        <taxon>Fabaceae</taxon>
        <taxon>Papilionoideae</taxon>
        <taxon>50 kb inversion clade</taxon>
        <taxon>NPAAA clade</taxon>
        <taxon>Hologalegina</taxon>
        <taxon>IRL clade</taxon>
        <taxon>Fabeae</taxon>
        <taxon>Lathyrus</taxon>
    </lineage>
</organism>
<feature type="domain" description="U3 small nucleolar RNA-associated protein 20" evidence="1">
    <location>
        <begin position="76"/>
        <end position="279"/>
    </location>
</feature>
<dbReference type="Gene3D" id="1.25.10.10">
    <property type="entry name" value="Leucine-rich Repeat Variant"/>
    <property type="match status" value="1"/>
</dbReference>
<dbReference type="AlphaFoldDB" id="A0A9D4Y921"/>
<evidence type="ECO:0000313" key="2">
    <source>
        <dbReference type="EMBL" id="KAI5432840.1"/>
    </source>
</evidence>
<keyword evidence="3" id="KW-1185">Reference proteome</keyword>
<dbReference type="GO" id="GO:0032040">
    <property type="term" value="C:small-subunit processome"/>
    <property type="evidence" value="ECO:0007669"/>
    <property type="project" value="TreeGrafter"/>
</dbReference>